<feature type="transmembrane region" description="Helical" evidence="1">
    <location>
        <begin position="21"/>
        <end position="40"/>
    </location>
</feature>
<feature type="domain" description="DUF1279" evidence="2">
    <location>
        <begin position="669"/>
        <end position="755"/>
    </location>
</feature>
<keyword evidence="1" id="KW-1133">Transmembrane helix</keyword>
<dbReference type="Pfam" id="PF06916">
    <property type="entry name" value="FAM210A-B_dom"/>
    <property type="match status" value="1"/>
</dbReference>
<dbReference type="CDD" id="cd16021">
    <property type="entry name" value="ALP_like"/>
    <property type="match status" value="1"/>
</dbReference>
<name>A0A5E4QRW7_9NEOP</name>
<dbReference type="AlphaFoldDB" id="A0A5E4QRW7"/>
<evidence type="ECO:0000313" key="4">
    <source>
        <dbReference type="Proteomes" id="UP000324832"/>
    </source>
</evidence>
<gene>
    <name evidence="3" type="ORF">LSINAPIS_LOCUS10640</name>
</gene>
<keyword evidence="1" id="KW-0812">Transmembrane</keyword>
<dbReference type="InterPro" id="IPR009688">
    <property type="entry name" value="FAM210A/B-like_dom"/>
</dbReference>
<dbReference type="Proteomes" id="UP000324832">
    <property type="component" value="Unassembled WGS sequence"/>
</dbReference>
<dbReference type="PANTHER" id="PTHR10974">
    <property type="entry name" value="FI08016P-RELATED"/>
    <property type="match status" value="1"/>
</dbReference>
<sequence>MVNMSRVAYSAHKVGSMHHRLRFIFATATIFGATFLLVSINDISKMFNINYNPLILVADTVNNASNHSEDSSFTIRTEGCTIPGLQPLDDSIRRYVSYPSVSVEDISSPKNDDRVSYRNCIYFNEAIEVKDEFVNIICKYNKKRVYEQFFIFVIELNSEIAGKKPKSDSSYNVVIMGIDAVSRLNFHRTMPNTLKFLKDNGAVELLGYNKVGDNTFPNLIPMLLGIRDVDINITCAPRPLSTFDNCPFIWEWFRQAGYYTALGEDSGSLGTFNYLKVGFARKPTDYYIHTFINEAEHRVGNNKDFNSNLCMNDKYFYKVLLDYVERLMITLRSRRFFGFFWEVTMSHDYLNYPMKMDQDYEKFFRRIQNENILDDTFLFLVSDHGIRWGDIRHTKQGRLEERLPFVYVLVPQSFKQNYTLAFNNLKLNSHRLTSPFDLHSTLNDLVDLDRLKDITSRSKQLYWKDRSISLFLPIPTNRSCSLAGIEDHWCTCHQARKLSTNSIEAIEASAQLIRHLNLIVDSYKMCAKLKLSETIDIMEMQSNVNDITEGIIANWREFMVVVRSSPGGGIFEATLRQDPSGWSLSGTISRLNLYGDQSRCVSNSHLKLYCFCLRVSSGFYTSNINQKALVAENMCKSYYKPLRLCSTQSSKEELKPPPPSPEKKRGLIQRFKEMYRDYWYVLVPVHMATSAIWFGGFYYAVRSGVDVVSLFESLGVSEKLMEPLKQTGVGYFALAFAMYKAVTPLRYAVTIGGTTVAIKKLTAIGWIKPVPSKERLKEMLQEKKENLHDKFNESKQHYHAQIKEKQTQVIDEMRRNNGLAIVCYATKKTAAV</sequence>
<dbReference type="SUPFAM" id="SSF53649">
    <property type="entry name" value="Alkaline phosphatase-like"/>
    <property type="match status" value="1"/>
</dbReference>
<dbReference type="PANTHER" id="PTHR10974:SF1">
    <property type="entry name" value="FI08016P-RELATED"/>
    <property type="match status" value="1"/>
</dbReference>
<dbReference type="EMBL" id="FZQP02004378">
    <property type="protein sequence ID" value="VVC99868.1"/>
    <property type="molecule type" value="Genomic_DNA"/>
</dbReference>
<dbReference type="FunFam" id="3.40.720.10:FF:000017">
    <property type="entry name" value="Predicted protein"/>
    <property type="match status" value="1"/>
</dbReference>
<keyword evidence="4" id="KW-1185">Reference proteome</keyword>
<reference evidence="3 4" key="1">
    <citation type="submission" date="2017-07" db="EMBL/GenBank/DDBJ databases">
        <authorList>
            <person name="Talla V."/>
            <person name="Backstrom N."/>
        </authorList>
    </citation>
    <scope>NUCLEOTIDE SEQUENCE [LARGE SCALE GENOMIC DNA]</scope>
</reference>
<dbReference type="GO" id="GO:0005615">
    <property type="term" value="C:extracellular space"/>
    <property type="evidence" value="ECO:0007669"/>
    <property type="project" value="TreeGrafter"/>
</dbReference>
<evidence type="ECO:0000313" key="3">
    <source>
        <dbReference type="EMBL" id="VVC99868.1"/>
    </source>
</evidence>
<protein>
    <recommendedName>
        <fullName evidence="2">DUF1279 domain-containing protein</fullName>
    </recommendedName>
</protein>
<dbReference type="InterPro" id="IPR004245">
    <property type="entry name" value="DUF229"/>
</dbReference>
<accession>A0A5E4QRW7</accession>
<dbReference type="InterPro" id="IPR017850">
    <property type="entry name" value="Alkaline_phosphatase_core_sf"/>
</dbReference>
<evidence type="ECO:0000256" key="1">
    <source>
        <dbReference type="SAM" id="Phobius"/>
    </source>
</evidence>
<organism evidence="3 4">
    <name type="scientific">Leptidea sinapis</name>
    <dbReference type="NCBI Taxonomy" id="189913"/>
    <lineage>
        <taxon>Eukaryota</taxon>
        <taxon>Metazoa</taxon>
        <taxon>Ecdysozoa</taxon>
        <taxon>Arthropoda</taxon>
        <taxon>Hexapoda</taxon>
        <taxon>Insecta</taxon>
        <taxon>Pterygota</taxon>
        <taxon>Neoptera</taxon>
        <taxon>Endopterygota</taxon>
        <taxon>Lepidoptera</taxon>
        <taxon>Glossata</taxon>
        <taxon>Ditrysia</taxon>
        <taxon>Papilionoidea</taxon>
        <taxon>Pieridae</taxon>
        <taxon>Dismorphiinae</taxon>
        <taxon>Leptidea</taxon>
    </lineage>
</organism>
<dbReference type="Gene3D" id="3.40.720.10">
    <property type="entry name" value="Alkaline Phosphatase, subunit A"/>
    <property type="match status" value="1"/>
</dbReference>
<feature type="transmembrane region" description="Helical" evidence="1">
    <location>
        <begin position="678"/>
        <end position="701"/>
    </location>
</feature>
<keyword evidence="1" id="KW-0472">Membrane</keyword>
<evidence type="ECO:0000259" key="2">
    <source>
        <dbReference type="Pfam" id="PF06916"/>
    </source>
</evidence>
<dbReference type="Pfam" id="PF02995">
    <property type="entry name" value="DUF229"/>
    <property type="match status" value="1"/>
</dbReference>
<proteinExistence type="predicted"/>